<name>A0A844D641_9BURK</name>
<reference evidence="2 3" key="1">
    <citation type="submission" date="2019-11" db="EMBL/GenBank/DDBJ databases">
        <title>Novel species isolated from a subtropical stream in China.</title>
        <authorList>
            <person name="Lu H."/>
        </authorList>
    </citation>
    <scope>NUCLEOTIDE SEQUENCE [LARGE SCALE GENOMIC DNA]</scope>
    <source>
        <strain evidence="2 3">FT26W</strain>
    </source>
</reference>
<accession>A0A844D641</accession>
<feature type="domain" description="Hemerythrin-like" evidence="1">
    <location>
        <begin position="5"/>
        <end position="126"/>
    </location>
</feature>
<sequence length="156" mass="17882">MHKIATYLDQDHRRCDDQYSMAESDVILHNWEAASSHFGTFLSMFYRHLDKEERILFPRLDHALGNGYGPTVVMRAEHRQMRGMLTAMKIAIDHRDCEAFFGQADMLRILMRQHSLKEEGILYPQADFVLAKQADAVVASMENIGHAEEAGAWSEA</sequence>
<evidence type="ECO:0000313" key="3">
    <source>
        <dbReference type="Proteomes" id="UP000439986"/>
    </source>
</evidence>
<dbReference type="AlphaFoldDB" id="A0A844D641"/>
<gene>
    <name evidence="2" type="ORF">GJ698_08370</name>
</gene>
<dbReference type="Gene3D" id="1.20.120.520">
    <property type="entry name" value="nmb1532 protein domain like"/>
    <property type="match status" value="1"/>
</dbReference>
<dbReference type="Proteomes" id="UP000439986">
    <property type="component" value="Unassembled WGS sequence"/>
</dbReference>
<comment type="caution">
    <text evidence="2">The sequence shown here is derived from an EMBL/GenBank/DDBJ whole genome shotgun (WGS) entry which is preliminary data.</text>
</comment>
<protein>
    <submittedName>
        <fullName evidence="2">Hemerythrin domain-containing protein</fullName>
    </submittedName>
</protein>
<dbReference type="InterPro" id="IPR012312">
    <property type="entry name" value="Hemerythrin-like"/>
</dbReference>
<organism evidence="2 3">
    <name type="scientific">Duganella aquatilis</name>
    <dbReference type="NCBI Taxonomy" id="2666082"/>
    <lineage>
        <taxon>Bacteria</taxon>
        <taxon>Pseudomonadati</taxon>
        <taxon>Pseudomonadota</taxon>
        <taxon>Betaproteobacteria</taxon>
        <taxon>Burkholderiales</taxon>
        <taxon>Oxalobacteraceae</taxon>
        <taxon>Telluria group</taxon>
        <taxon>Duganella</taxon>
    </lineage>
</organism>
<evidence type="ECO:0000259" key="1">
    <source>
        <dbReference type="Pfam" id="PF01814"/>
    </source>
</evidence>
<dbReference type="RefSeq" id="WP_154357166.1">
    <property type="nucleotide sequence ID" value="NZ_WKJL01000004.1"/>
</dbReference>
<proteinExistence type="predicted"/>
<dbReference type="EMBL" id="WKJL01000004">
    <property type="protein sequence ID" value="MRW84112.1"/>
    <property type="molecule type" value="Genomic_DNA"/>
</dbReference>
<dbReference type="Pfam" id="PF01814">
    <property type="entry name" value="Hemerythrin"/>
    <property type="match status" value="1"/>
</dbReference>
<evidence type="ECO:0000313" key="2">
    <source>
        <dbReference type="EMBL" id="MRW84112.1"/>
    </source>
</evidence>
<keyword evidence="3" id="KW-1185">Reference proteome</keyword>